<organism evidence="9 10">
    <name type="scientific">Turicibacter sanguinis</name>
    <dbReference type="NCBI Taxonomy" id="154288"/>
    <lineage>
        <taxon>Bacteria</taxon>
        <taxon>Bacillati</taxon>
        <taxon>Bacillota</taxon>
        <taxon>Erysipelotrichia</taxon>
        <taxon>Erysipelotrichales</taxon>
        <taxon>Turicibacteraceae</taxon>
        <taxon>Turicibacter</taxon>
    </lineage>
</organism>
<dbReference type="NCBIfam" id="TIGR02135">
    <property type="entry name" value="phoU_full"/>
    <property type="match status" value="1"/>
</dbReference>
<dbReference type="InterPro" id="IPR038078">
    <property type="entry name" value="PhoU-like_sf"/>
</dbReference>
<dbReference type="PANTHER" id="PTHR42930">
    <property type="entry name" value="PHOSPHATE-SPECIFIC TRANSPORT SYSTEM ACCESSORY PROTEIN PHOU"/>
    <property type="match status" value="1"/>
</dbReference>
<comment type="similarity">
    <text evidence="2 7">Belongs to the PhoU family.</text>
</comment>
<dbReference type="PIRSF" id="PIRSF003107">
    <property type="entry name" value="PhoU"/>
    <property type="match status" value="1"/>
</dbReference>
<comment type="subcellular location">
    <subcellularLocation>
        <location evidence="1 7">Cytoplasm</location>
    </subcellularLocation>
</comment>
<evidence type="ECO:0000256" key="3">
    <source>
        <dbReference type="ARBA" id="ARBA00011738"/>
    </source>
</evidence>
<comment type="subunit">
    <text evidence="3 7">Homodimer.</text>
</comment>
<name>A0A9X4XFY2_9FIRM</name>
<gene>
    <name evidence="9" type="primary">phoU</name>
    <name evidence="9" type="ORF">GMA92_14905</name>
</gene>
<feature type="domain" description="PhoU" evidence="8">
    <location>
        <begin position="125"/>
        <end position="209"/>
    </location>
</feature>
<evidence type="ECO:0000259" key="8">
    <source>
        <dbReference type="Pfam" id="PF01895"/>
    </source>
</evidence>
<dbReference type="GO" id="GO:0045936">
    <property type="term" value="P:negative regulation of phosphate metabolic process"/>
    <property type="evidence" value="ECO:0007669"/>
    <property type="project" value="InterPro"/>
</dbReference>
<evidence type="ECO:0000313" key="9">
    <source>
        <dbReference type="EMBL" id="MTK22686.1"/>
    </source>
</evidence>
<sequence length="221" mass="25437">MKKTRLESDYDALLGEISKLSSLTVEAYQNTLNALKTLDVEIALQIIKSDQNIDDLQEEIQEEATILIVRQQPVASDLRKILMIMRLANEYERIADYTKNLAEYIILIKQNESIEHYQKNVDKLVKMLEIVINMLKLVIEGLRTEDKTKVKEAADMDKQVDEIYQELLASLITHIQVVDGKVFGTAYAILINKYIERAGDHVTNIAEEVLYALKGRRYHLN</sequence>
<dbReference type="PANTHER" id="PTHR42930:SF3">
    <property type="entry name" value="PHOSPHATE-SPECIFIC TRANSPORT SYSTEM ACCESSORY PROTEIN PHOU"/>
    <property type="match status" value="1"/>
</dbReference>
<dbReference type="Proteomes" id="UP000487649">
    <property type="component" value="Unassembled WGS sequence"/>
</dbReference>
<feature type="domain" description="PhoU" evidence="8">
    <location>
        <begin position="17"/>
        <end position="105"/>
    </location>
</feature>
<keyword evidence="6 7" id="KW-0592">Phosphate transport</keyword>
<accession>A0A9X4XFY2</accession>
<keyword evidence="5 7" id="KW-0963">Cytoplasm</keyword>
<evidence type="ECO:0000256" key="1">
    <source>
        <dbReference type="ARBA" id="ARBA00004496"/>
    </source>
</evidence>
<dbReference type="FunFam" id="1.20.58.220:FF:000004">
    <property type="entry name" value="Phosphate-specific transport system accessory protein PhoU"/>
    <property type="match status" value="1"/>
</dbReference>
<protein>
    <recommendedName>
        <fullName evidence="7">Phosphate-specific transport system accessory protein PhoU</fullName>
    </recommendedName>
</protein>
<evidence type="ECO:0000256" key="4">
    <source>
        <dbReference type="ARBA" id="ARBA00022448"/>
    </source>
</evidence>
<evidence type="ECO:0000256" key="7">
    <source>
        <dbReference type="PIRNR" id="PIRNR003107"/>
    </source>
</evidence>
<dbReference type="GO" id="GO:0006817">
    <property type="term" value="P:phosphate ion transport"/>
    <property type="evidence" value="ECO:0007669"/>
    <property type="project" value="UniProtKB-KW"/>
</dbReference>
<dbReference type="SUPFAM" id="SSF109755">
    <property type="entry name" value="PhoU-like"/>
    <property type="match status" value="1"/>
</dbReference>
<evidence type="ECO:0000313" key="10">
    <source>
        <dbReference type="Proteomes" id="UP000487649"/>
    </source>
</evidence>
<dbReference type="EMBL" id="WMQE01000049">
    <property type="protein sequence ID" value="MTK22686.1"/>
    <property type="molecule type" value="Genomic_DNA"/>
</dbReference>
<evidence type="ECO:0000256" key="6">
    <source>
        <dbReference type="ARBA" id="ARBA00022592"/>
    </source>
</evidence>
<dbReference type="GO" id="GO:0030643">
    <property type="term" value="P:intracellular phosphate ion homeostasis"/>
    <property type="evidence" value="ECO:0007669"/>
    <property type="project" value="InterPro"/>
</dbReference>
<keyword evidence="4 7" id="KW-0813">Transport</keyword>
<dbReference type="GO" id="GO:0005737">
    <property type="term" value="C:cytoplasm"/>
    <property type="evidence" value="ECO:0007669"/>
    <property type="project" value="UniProtKB-SubCell"/>
</dbReference>
<dbReference type="RefSeq" id="WP_006783969.1">
    <property type="nucleotide sequence ID" value="NZ_JAMQUV010000036.1"/>
</dbReference>
<comment type="caution">
    <text evidence="9">The sequence shown here is derived from an EMBL/GenBank/DDBJ whole genome shotgun (WGS) entry which is preliminary data.</text>
</comment>
<evidence type="ECO:0000256" key="2">
    <source>
        <dbReference type="ARBA" id="ARBA00008107"/>
    </source>
</evidence>
<dbReference type="InterPro" id="IPR026022">
    <property type="entry name" value="PhoU_dom"/>
</dbReference>
<dbReference type="InterPro" id="IPR028366">
    <property type="entry name" value="PhoU"/>
</dbReference>
<dbReference type="Gene3D" id="1.20.58.220">
    <property type="entry name" value="Phosphate transport system protein phou homolog 2, domain 2"/>
    <property type="match status" value="1"/>
</dbReference>
<proteinExistence type="inferred from homology"/>
<dbReference type="AlphaFoldDB" id="A0A9X4XFY2"/>
<evidence type="ECO:0000256" key="5">
    <source>
        <dbReference type="ARBA" id="ARBA00022490"/>
    </source>
</evidence>
<comment type="function">
    <text evidence="7">Plays a role in the regulation of phosphate uptake.</text>
</comment>
<reference evidence="9 10" key="1">
    <citation type="journal article" date="2019" name="Nat. Med.">
        <title>A library of human gut bacterial isolates paired with longitudinal multiomics data enables mechanistic microbiome research.</title>
        <authorList>
            <person name="Poyet M."/>
            <person name="Groussin M."/>
            <person name="Gibbons S.M."/>
            <person name="Avila-Pacheco J."/>
            <person name="Jiang X."/>
            <person name="Kearney S.M."/>
            <person name="Perrotta A.R."/>
            <person name="Berdy B."/>
            <person name="Zhao S."/>
            <person name="Lieberman T.D."/>
            <person name="Swanson P.K."/>
            <person name="Smith M."/>
            <person name="Roesemann S."/>
            <person name="Alexander J.E."/>
            <person name="Rich S.A."/>
            <person name="Livny J."/>
            <person name="Vlamakis H."/>
            <person name="Clish C."/>
            <person name="Bullock K."/>
            <person name="Deik A."/>
            <person name="Scott J."/>
            <person name="Pierce K.A."/>
            <person name="Xavier R.J."/>
            <person name="Alm E.J."/>
        </authorList>
    </citation>
    <scope>NUCLEOTIDE SEQUENCE [LARGE SCALE GENOMIC DNA]</scope>
    <source>
        <strain evidence="9 10">BIOML-A198</strain>
    </source>
</reference>
<dbReference type="Pfam" id="PF01895">
    <property type="entry name" value="PhoU"/>
    <property type="match status" value="2"/>
</dbReference>